<dbReference type="RefSeq" id="XP_024734270.1">
    <property type="nucleotide sequence ID" value="XM_024883480.1"/>
</dbReference>
<reference evidence="3 4" key="1">
    <citation type="submission" date="2016-04" db="EMBL/GenBank/DDBJ databases">
        <title>A degradative enzymes factory behind the ericoid mycorrhizal symbiosis.</title>
        <authorList>
            <consortium name="DOE Joint Genome Institute"/>
            <person name="Martino E."/>
            <person name="Morin E."/>
            <person name="Grelet G."/>
            <person name="Kuo A."/>
            <person name="Kohler A."/>
            <person name="Daghino S."/>
            <person name="Barry K."/>
            <person name="Choi C."/>
            <person name="Cichocki N."/>
            <person name="Clum A."/>
            <person name="Copeland A."/>
            <person name="Hainaut M."/>
            <person name="Haridas S."/>
            <person name="Labutti K."/>
            <person name="Lindquist E."/>
            <person name="Lipzen A."/>
            <person name="Khouja H.-R."/>
            <person name="Murat C."/>
            <person name="Ohm R."/>
            <person name="Olson A."/>
            <person name="Spatafora J."/>
            <person name="Veneault-Fourrey C."/>
            <person name="Henrissat B."/>
            <person name="Grigoriev I."/>
            <person name="Martin F."/>
            <person name="Perotto S."/>
        </authorList>
    </citation>
    <scope>NUCLEOTIDE SEQUENCE [LARGE SCALE GENOMIC DNA]</scope>
    <source>
        <strain evidence="3 4">E</strain>
    </source>
</reference>
<dbReference type="EMBL" id="KZ613847">
    <property type="protein sequence ID" value="PMD57366.1"/>
    <property type="molecule type" value="Genomic_DNA"/>
</dbReference>
<gene>
    <name evidence="3" type="ORF">K444DRAFT_632472</name>
</gene>
<dbReference type="AlphaFoldDB" id="A0A2J6T2X8"/>
<feature type="transmembrane region" description="Helical" evidence="1">
    <location>
        <begin position="393"/>
        <end position="416"/>
    </location>
</feature>
<evidence type="ECO:0000313" key="4">
    <source>
        <dbReference type="Proteomes" id="UP000235371"/>
    </source>
</evidence>
<keyword evidence="1" id="KW-0812">Transmembrane</keyword>
<organism evidence="3 4">
    <name type="scientific">Hyaloscypha bicolor E</name>
    <dbReference type="NCBI Taxonomy" id="1095630"/>
    <lineage>
        <taxon>Eukaryota</taxon>
        <taxon>Fungi</taxon>
        <taxon>Dikarya</taxon>
        <taxon>Ascomycota</taxon>
        <taxon>Pezizomycotina</taxon>
        <taxon>Leotiomycetes</taxon>
        <taxon>Helotiales</taxon>
        <taxon>Hyaloscyphaceae</taxon>
        <taxon>Hyaloscypha</taxon>
        <taxon>Hyaloscypha bicolor</taxon>
    </lineage>
</organism>
<protein>
    <submittedName>
        <fullName evidence="3">Uncharacterized protein</fullName>
    </submittedName>
</protein>
<proteinExistence type="predicted"/>
<dbReference type="InParanoid" id="A0A2J6T2X8"/>
<keyword evidence="4" id="KW-1185">Reference proteome</keyword>
<dbReference type="OrthoDB" id="4142625at2759"/>
<dbReference type="Proteomes" id="UP000235371">
    <property type="component" value="Unassembled WGS sequence"/>
</dbReference>
<sequence length="417" mass="44419">MLGSRLQILVLLCVLSIANATGLQKYHREEQISNILRARKDPPSPPINSTITTLAPQFFTDQGSKRVKVTYGPFVVPSMDINNGMQNFEFASVKFGCKNCTVTYMEAGLEYPNGTYANANTSLWLHHIVLYNLNNLDTVCGTEEFGERFFASGNERSPVNICINGTDKAGYYVGPNDTIAFLTELMNTAMMNQTAIVTITYEYLPGLPSNFHKVTPIWLDITGCGGSEAPAKNDTAFQYTSPVWTANATGRVTSAIGHLHDGGVHLDITKNNSTMCDCAAAYGQNPGYVDPSGMSMPGMPMMNMGMHISSLSECSTGQINLGDNLTVTAFYNTTEYMPMTNTDGSLAPIMGIALLYLAQNETYTSTSTSKPSTSIPTGSGSGSGVSSSSSHAAAAMITSGPVLVAGAMGAMVAFGFA</sequence>
<evidence type="ECO:0000256" key="1">
    <source>
        <dbReference type="SAM" id="Phobius"/>
    </source>
</evidence>
<evidence type="ECO:0000313" key="3">
    <source>
        <dbReference type="EMBL" id="PMD57366.1"/>
    </source>
</evidence>
<feature type="signal peptide" evidence="2">
    <location>
        <begin position="1"/>
        <end position="20"/>
    </location>
</feature>
<accession>A0A2J6T2X8</accession>
<evidence type="ECO:0000256" key="2">
    <source>
        <dbReference type="SAM" id="SignalP"/>
    </source>
</evidence>
<keyword evidence="2" id="KW-0732">Signal</keyword>
<feature type="chain" id="PRO_5014412917" evidence="2">
    <location>
        <begin position="21"/>
        <end position="417"/>
    </location>
</feature>
<name>A0A2J6T2X8_9HELO</name>
<dbReference type="GeneID" id="36591557"/>
<keyword evidence="1" id="KW-0472">Membrane</keyword>
<keyword evidence="1" id="KW-1133">Transmembrane helix</keyword>